<feature type="region of interest" description="Disordered" evidence="1">
    <location>
        <begin position="79"/>
        <end position="122"/>
    </location>
</feature>
<keyword evidence="3" id="KW-1185">Reference proteome</keyword>
<evidence type="ECO:0000313" key="3">
    <source>
        <dbReference type="Proteomes" id="UP000828390"/>
    </source>
</evidence>
<reference evidence="2" key="1">
    <citation type="journal article" date="2019" name="bioRxiv">
        <title>The Genome of the Zebra Mussel, Dreissena polymorpha: A Resource for Invasive Species Research.</title>
        <authorList>
            <person name="McCartney M.A."/>
            <person name="Auch B."/>
            <person name="Kono T."/>
            <person name="Mallez S."/>
            <person name="Zhang Y."/>
            <person name="Obille A."/>
            <person name="Becker A."/>
            <person name="Abrahante J.E."/>
            <person name="Garbe J."/>
            <person name="Badalamenti J.P."/>
            <person name="Herman A."/>
            <person name="Mangelson H."/>
            <person name="Liachko I."/>
            <person name="Sullivan S."/>
            <person name="Sone E.D."/>
            <person name="Koren S."/>
            <person name="Silverstein K.A.T."/>
            <person name="Beckman K.B."/>
            <person name="Gohl D.M."/>
        </authorList>
    </citation>
    <scope>NUCLEOTIDE SEQUENCE</scope>
    <source>
        <strain evidence="2">Duluth1</strain>
        <tissue evidence="2">Whole animal</tissue>
    </source>
</reference>
<dbReference type="EMBL" id="JAIWYP010000001">
    <property type="protein sequence ID" value="KAH3896715.1"/>
    <property type="molecule type" value="Genomic_DNA"/>
</dbReference>
<evidence type="ECO:0000313" key="2">
    <source>
        <dbReference type="EMBL" id="KAH3896715.1"/>
    </source>
</evidence>
<organism evidence="2 3">
    <name type="scientific">Dreissena polymorpha</name>
    <name type="common">Zebra mussel</name>
    <name type="synonym">Mytilus polymorpha</name>
    <dbReference type="NCBI Taxonomy" id="45954"/>
    <lineage>
        <taxon>Eukaryota</taxon>
        <taxon>Metazoa</taxon>
        <taxon>Spiralia</taxon>
        <taxon>Lophotrochozoa</taxon>
        <taxon>Mollusca</taxon>
        <taxon>Bivalvia</taxon>
        <taxon>Autobranchia</taxon>
        <taxon>Heteroconchia</taxon>
        <taxon>Euheterodonta</taxon>
        <taxon>Imparidentia</taxon>
        <taxon>Neoheterodontei</taxon>
        <taxon>Myida</taxon>
        <taxon>Dreissenoidea</taxon>
        <taxon>Dreissenidae</taxon>
        <taxon>Dreissena</taxon>
    </lineage>
</organism>
<sequence>MSPNQVTKKLGMCLNCTYIVFGGNFYQQIHGASMGSPVFADSVQLIHVAFRGTGYPQHPHTHQAGGSATLMTLIQNRRLNMSRSSQRTSTPITPNMSRSSQRTSTPITPTLSSRRKKIRTVN</sequence>
<dbReference type="Proteomes" id="UP000828390">
    <property type="component" value="Unassembled WGS sequence"/>
</dbReference>
<dbReference type="AlphaFoldDB" id="A0A9D4SAP0"/>
<feature type="compositionally biased region" description="Polar residues" evidence="1">
    <location>
        <begin position="79"/>
        <end position="112"/>
    </location>
</feature>
<reference evidence="2" key="2">
    <citation type="submission" date="2020-11" db="EMBL/GenBank/DDBJ databases">
        <authorList>
            <person name="McCartney M.A."/>
            <person name="Auch B."/>
            <person name="Kono T."/>
            <person name="Mallez S."/>
            <person name="Becker A."/>
            <person name="Gohl D.M."/>
            <person name="Silverstein K.A.T."/>
            <person name="Koren S."/>
            <person name="Bechman K.B."/>
            <person name="Herman A."/>
            <person name="Abrahante J.E."/>
            <person name="Garbe J."/>
        </authorList>
    </citation>
    <scope>NUCLEOTIDE SEQUENCE</scope>
    <source>
        <strain evidence="2">Duluth1</strain>
        <tissue evidence="2">Whole animal</tissue>
    </source>
</reference>
<proteinExistence type="predicted"/>
<name>A0A9D4SAP0_DREPO</name>
<gene>
    <name evidence="2" type="ORF">DPMN_020894</name>
</gene>
<evidence type="ECO:0000256" key="1">
    <source>
        <dbReference type="SAM" id="MobiDB-lite"/>
    </source>
</evidence>
<feature type="compositionally biased region" description="Basic residues" evidence="1">
    <location>
        <begin position="113"/>
        <end position="122"/>
    </location>
</feature>
<protein>
    <submittedName>
        <fullName evidence="2">Uncharacterized protein</fullName>
    </submittedName>
</protein>
<accession>A0A9D4SAP0</accession>
<comment type="caution">
    <text evidence="2">The sequence shown here is derived from an EMBL/GenBank/DDBJ whole genome shotgun (WGS) entry which is preliminary data.</text>
</comment>